<comment type="subcellular location">
    <subcellularLocation>
        <location evidence="1">Membrane</location>
        <topology evidence="1">Multi-pass membrane protein</topology>
    </subcellularLocation>
</comment>
<evidence type="ECO:0000256" key="1">
    <source>
        <dbReference type="ARBA" id="ARBA00004141"/>
    </source>
</evidence>
<comment type="caution">
    <text evidence="10">The sequence shown here is derived from an EMBL/GenBank/DDBJ whole genome shotgun (WGS) entry which is preliminary data.</text>
</comment>
<feature type="transmembrane region" description="Helical" evidence="9">
    <location>
        <begin position="419"/>
        <end position="436"/>
    </location>
</feature>
<proteinExistence type="inferred from homology"/>
<accession>A0ABV2FJV4</accession>
<dbReference type="Pfam" id="PF01496">
    <property type="entry name" value="V_ATPase_I"/>
    <property type="match status" value="1"/>
</dbReference>
<dbReference type="InterPro" id="IPR002490">
    <property type="entry name" value="V-ATPase_116kDa_su"/>
</dbReference>
<evidence type="ECO:0000313" key="11">
    <source>
        <dbReference type="Proteomes" id="UP001549122"/>
    </source>
</evidence>
<evidence type="ECO:0000256" key="2">
    <source>
        <dbReference type="ARBA" id="ARBA00009904"/>
    </source>
</evidence>
<keyword evidence="3" id="KW-0813">Transport</keyword>
<organism evidence="10 11">
    <name type="scientific">Streptococcus rupicaprae</name>
    <dbReference type="NCBI Taxonomy" id="759619"/>
    <lineage>
        <taxon>Bacteria</taxon>
        <taxon>Bacillati</taxon>
        <taxon>Bacillota</taxon>
        <taxon>Bacilli</taxon>
        <taxon>Lactobacillales</taxon>
        <taxon>Streptococcaceae</taxon>
        <taxon>Streptococcus</taxon>
    </lineage>
</organism>
<gene>
    <name evidence="10" type="ORF">ABID29_001984</name>
</gene>
<dbReference type="PANTHER" id="PTHR11629">
    <property type="entry name" value="VACUOLAR PROTON ATPASES"/>
    <property type="match status" value="1"/>
</dbReference>
<feature type="coiled-coil region" evidence="8">
    <location>
        <begin position="259"/>
        <end position="293"/>
    </location>
</feature>
<keyword evidence="5 9" id="KW-1133">Transmembrane helix</keyword>
<sequence>MAISPMKKVSLIAPKEQVDDLLLSLQGLRHLEIRDLNQDQAWQEAFLNKAVELPEIQFQEGDDLILAGEEVLNHLLKRQQTIEGTIDRLRTFLPPEGFFEKLRKPRRQLTFEQVEHAHRESLEQDLLDQVKGLFKEHGQLLERLADLEKRQDDLSKWHKLETTPKALKAFKHIEAVIGTIPNTADNAYFKALVAQEGLDFQEIYRTDTEYGVILFLHPGAEPLNLEQLGFKPLDYPYDELPAERLEIWQGEISVARERQLAIEKQLREAQTSLEALESELEATTNRYAREMAKKHLAKSQYLVAIEGWIEEAAVADLRASLLAQYGGTVWMQEAVIEVGDLEDVPVKLVNHALIEPFEMITEMYALPKYTEKDPTPYLAPFYFTFFGMMVADLGYGLLMFVLTGLVLKLFNLDPGMKRFLKFFNILGIAVSIWGLIYGSFFAYDLPVKLISTTDDVMTILILSVAFGFVTVLTGLYLGGRQKMRVKDYAEAYNSGFAWCLILIGILGLALGNLISGLAFLAPIGQWLAILNAVGILVVSVIQAKGLGGLGSGLFNLYNISGYVGDLVSFTRLMALGLSGASIGLAFNLIVGLLPGLSRWTIGLLLFILLHAINIFLSLLSAYVHGARLMFVEFFGKFYEGGGRAFTPLKPAEKYFTIKKVHLEDK</sequence>
<protein>
    <submittedName>
        <fullName evidence="10">V/A-type H+-transporting ATPase subunit I</fullName>
    </submittedName>
</protein>
<evidence type="ECO:0000256" key="9">
    <source>
        <dbReference type="SAM" id="Phobius"/>
    </source>
</evidence>
<feature type="transmembrane region" description="Helical" evidence="9">
    <location>
        <begin position="456"/>
        <end position="477"/>
    </location>
</feature>
<feature type="transmembrane region" description="Helical" evidence="9">
    <location>
        <begin position="526"/>
        <end position="557"/>
    </location>
</feature>
<evidence type="ECO:0000256" key="3">
    <source>
        <dbReference type="ARBA" id="ARBA00022448"/>
    </source>
</evidence>
<feature type="transmembrane region" description="Helical" evidence="9">
    <location>
        <begin position="599"/>
        <end position="623"/>
    </location>
</feature>
<feature type="transmembrane region" description="Helical" evidence="9">
    <location>
        <begin position="569"/>
        <end position="593"/>
    </location>
</feature>
<name>A0ABV2FJV4_9STRE</name>
<dbReference type="Proteomes" id="UP001549122">
    <property type="component" value="Unassembled WGS sequence"/>
</dbReference>
<dbReference type="PANTHER" id="PTHR11629:SF63">
    <property type="entry name" value="V-TYPE PROTON ATPASE SUBUNIT A"/>
    <property type="match status" value="1"/>
</dbReference>
<feature type="transmembrane region" description="Helical" evidence="9">
    <location>
        <begin position="381"/>
        <end position="407"/>
    </location>
</feature>
<evidence type="ECO:0000256" key="7">
    <source>
        <dbReference type="ARBA" id="ARBA00023136"/>
    </source>
</evidence>
<evidence type="ECO:0000256" key="5">
    <source>
        <dbReference type="ARBA" id="ARBA00022989"/>
    </source>
</evidence>
<reference evidence="10 11" key="1">
    <citation type="submission" date="2024-06" db="EMBL/GenBank/DDBJ databases">
        <title>Genomic Encyclopedia of Type Strains, Phase IV (KMG-IV): sequencing the most valuable type-strain genomes for metagenomic binning, comparative biology and taxonomic classification.</title>
        <authorList>
            <person name="Goeker M."/>
        </authorList>
    </citation>
    <scope>NUCLEOTIDE SEQUENCE [LARGE SCALE GENOMIC DNA]</scope>
    <source>
        <strain evidence="10 11">DSM 28303</strain>
    </source>
</reference>
<keyword evidence="7 9" id="KW-0472">Membrane</keyword>
<keyword evidence="4 9" id="KW-0812">Transmembrane</keyword>
<keyword evidence="6" id="KW-0406">Ion transport</keyword>
<evidence type="ECO:0000256" key="8">
    <source>
        <dbReference type="SAM" id="Coils"/>
    </source>
</evidence>
<dbReference type="RefSeq" id="WP_354365968.1">
    <property type="nucleotide sequence ID" value="NZ_JBEPLO010000025.1"/>
</dbReference>
<keyword evidence="11" id="KW-1185">Reference proteome</keyword>
<dbReference type="EMBL" id="JBEPLO010000025">
    <property type="protein sequence ID" value="MET3558856.1"/>
    <property type="molecule type" value="Genomic_DNA"/>
</dbReference>
<comment type="similarity">
    <text evidence="2">Belongs to the V-ATPase 116 kDa subunit family.</text>
</comment>
<feature type="transmembrane region" description="Helical" evidence="9">
    <location>
        <begin position="498"/>
        <end position="520"/>
    </location>
</feature>
<keyword evidence="8" id="KW-0175">Coiled coil</keyword>
<evidence type="ECO:0000313" key="10">
    <source>
        <dbReference type="EMBL" id="MET3558856.1"/>
    </source>
</evidence>
<evidence type="ECO:0000256" key="4">
    <source>
        <dbReference type="ARBA" id="ARBA00022692"/>
    </source>
</evidence>
<evidence type="ECO:0000256" key="6">
    <source>
        <dbReference type="ARBA" id="ARBA00023065"/>
    </source>
</evidence>